<name>A0ABW3LZP5_9GAMM</name>
<dbReference type="RefSeq" id="WP_202935688.1">
    <property type="nucleotide sequence ID" value="NZ_JAYRDL010000040.1"/>
</dbReference>
<dbReference type="Gene3D" id="3.10.20.30">
    <property type="match status" value="1"/>
</dbReference>
<accession>A0ABW3LZP5</accession>
<evidence type="ECO:0000256" key="3">
    <source>
        <dbReference type="ARBA" id="ARBA00024247"/>
    </source>
</evidence>
<reference evidence="5" key="1">
    <citation type="journal article" date="2019" name="Int. J. Syst. Evol. Microbiol.">
        <title>The Global Catalogue of Microorganisms (GCM) 10K type strain sequencing project: providing services to taxonomists for standard genome sequencing and annotation.</title>
        <authorList>
            <consortium name="The Broad Institute Genomics Platform"/>
            <consortium name="The Broad Institute Genome Sequencing Center for Infectious Disease"/>
            <person name="Wu L."/>
            <person name="Ma J."/>
        </authorList>
    </citation>
    <scope>NUCLEOTIDE SEQUENCE [LARGE SCALE GENOMIC DNA]</scope>
    <source>
        <strain evidence="5">CCUG 55854</strain>
    </source>
</reference>
<sequence length="81" mass="8601">MMATVRLLYFASLREAAGRDVEVVDSAAPDLAALYAEAAARHALGWPRERLRVAVDGAFARWDDALADGSEVAFIPPVSGG</sequence>
<proteinExistence type="inferred from homology"/>
<dbReference type="EMBL" id="JBHTKN010000006">
    <property type="protein sequence ID" value="MFD1042829.1"/>
    <property type="molecule type" value="Genomic_DNA"/>
</dbReference>
<dbReference type="PANTHER" id="PTHR33359:SF1">
    <property type="entry name" value="MOLYBDOPTERIN SYNTHASE SULFUR CARRIER SUBUNIT"/>
    <property type="match status" value="1"/>
</dbReference>
<dbReference type="InterPro" id="IPR003749">
    <property type="entry name" value="ThiS/MoaD-like"/>
</dbReference>
<evidence type="ECO:0000313" key="5">
    <source>
        <dbReference type="Proteomes" id="UP001597033"/>
    </source>
</evidence>
<dbReference type="Proteomes" id="UP001597033">
    <property type="component" value="Unassembled WGS sequence"/>
</dbReference>
<dbReference type="SUPFAM" id="SSF54285">
    <property type="entry name" value="MoaD/ThiS"/>
    <property type="match status" value="1"/>
</dbReference>
<dbReference type="CDD" id="cd00754">
    <property type="entry name" value="Ubl_MoaD"/>
    <property type="match status" value="1"/>
</dbReference>
<evidence type="ECO:0000256" key="2">
    <source>
        <dbReference type="ARBA" id="ARBA00024200"/>
    </source>
</evidence>
<gene>
    <name evidence="4" type="ORF">ACFQ2N_10800</name>
</gene>
<comment type="caution">
    <text evidence="4">The sequence shown here is derived from an EMBL/GenBank/DDBJ whole genome shotgun (WGS) entry which is preliminary data.</text>
</comment>
<dbReference type="Pfam" id="PF02597">
    <property type="entry name" value="ThiS"/>
    <property type="match status" value="1"/>
</dbReference>
<dbReference type="PANTHER" id="PTHR33359">
    <property type="entry name" value="MOLYBDOPTERIN SYNTHASE SULFUR CARRIER SUBUNIT"/>
    <property type="match status" value="1"/>
</dbReference>
<evidence type="ECO:0000256" key="1">
    <source>
        <dbReference type="ARBA" id="ARBA00022741"/>
    </source>
</evidence>
<keyword evidence="1" id="KW-0547">Nucleotide-binding</keyword>
<dbReference type="InterPro" id="IPR016155">
    <property type="entry name" value="Mopterin_synth/thiamin_S_b"/>
</dbReference>
<comment type="similarity">
    <text evidence="2">Belongs to the MoaD family.</text>
</comment>
<organism evidence="4 5">
    <name type="scientific">Pseudoxanthomonas kaohsiungensis</name>
    <dbReference type="NCBI Taxonomy" id="283923"/>
    <lineage>
        <taxon>Bacteria</taxon>
        <taxon>Pseudomonadati</taxon>
        <taxon>Pseudomonadota</taxon>
        <taxon>Gammaproteobacteria</taxon>
        <taxon>Lysobacterales</taxon>
        <taxon>Lysobacteraceae</taxon>
        <taxon>Pseudoxanthomonas</taxon>
    </lineage>
</organism>
<dbReference type="InterPro" id="IPR012675">
    <property type="entry name" value="Beta-grasp_dom_sf"/>
</dbReference>
<keyword evidence="5" id="KW-1185">Reference proteome</keyword>
<dbReference type="InterPro" id="IPR044672">
    <property type="entry name" value="MOCS2A"/>
</dbReference>
<protein>
    <recommendedName>
        <fullName evidence="3">Molybdopterin synthase sulfur carrier subunit</fullName>
    </recommendedName>
</protein>
<evidence type="ECO:0000313" key="4">
    <source>
        <dbReference type="EMBL" id="MFD1042829.1"/>
    </source>
</evidence>